<dbReference type="InterPro" id="IPR050447">
    <property type="entry name" value="Erg6_SMT_methyltransf"/>
</dbReference>
<dbReference type="InterPro" id="IPR013216">
    <property type="entry name" value="Methyltransf_11"/>
</dbReference>
<organism evidence="3 4">
    <name type="scientific">Glycomyces luteolus</name>
    <dbReference type="NCBI Taxonomy" id="2670330"/>
    <lineage>
        <taxon>Bacteria</taxon>
        <taxon>Bacillati</taxon>
        <taxon>Actinomycetota</taxon>
        <taxon>Actinomycetes</taxon>
        <taxon>Glycomycetales</taxon>
        <taxon>Glycomycetaceae</taxon>
        <taxon>Glycomyces</taxon>
    </lineage>
</organism>
<dbReference type="PANTHER" id="PTHR44068">
    <property type="entry name" value="ZGC:194242"/>
    <property type="match status" value="1"/>
</dbReference>
<accession>A0A9X3P8M0</accession>
<dbReference type="Pfam" id="PF08241">
    <property type="entry name" value="Methyltransf_11"/>
    <property type="match status" value="1"/>
</dbReference>
<dbReference type="SUPFAM" id="SSF53335">
    <property type="entry name" value="S-adenosyl-L-methionine-dependent methyltransferases"/>
    <property type="match status" value="1"/>
</dbReference>
<name>A0A9X3P8M0_9ACTN</name>
<dbReference type="CDD" id="cd02440">
    <property type="entry name" value="AdoMet_MTases"/>
    <property type="match status" value="1"/>
</dbReference>
<gene>
    <name evidence="3" type="ORF">O1R50_14155</name>
</gene>
<proteinExistence type="predicted"/>
<dbReference type="Gene3D" id="3.40.50.150">
    <property type="entry name" value="Vaccinia Virus protein VP39"/>
    <property type="match status" value="1"/>
</dbReference>
<dbReference type="GO" id="GO:0008757">
    <property type="term" value="F:S-adenosylmethionine-dependent methyltransferase activity"/>
    <property type="evidence" value="ECO:0007669"/>
    <property type="project" value="InterPro"/>
</dbReference>
<comment type="caution">
    <text evidence="3">The sequence shown here is derived from an EMBL/GenBank/DDBJ whole genome shotgun (WGS) entry which is preliminary data.</text>
</comment>
<dbReference type="RefSeq" id="WP_270110722.1">
    <property type="nucleotide sequence ID" value="NZ_JAPZVP010000010.1"/>
</dbReference>
<keyword evidence="4" id="KW-1185">Reference proteome</keyword>
<reference evidence="3" key="1">
    <citation type="submission" date="2022-12" db="EMBL/GenBank/DDBJ databases">
        <title>Gycomyces niveus sp.nov.,a novel actinomycete isolated from soil in Shouguan.</title>
        <authorList>
            <person name="Yang X."/>
        </authorList>
    </citation>
    <scope>NUCLEOTIDE SEQUENCE</scope>
    <source>
        <strain evidence="3">NEAU-A15</strain>
    </source>
</reference>
<evidence type="ECO:0000313" key="3">
    <source>
        <dbReference type="EMBL" id="MDA1360768.1"/>
    </source>
</evidence>
<dbReference type="PANTHER" id="PTHR44068:SF11">
    <property type="entry name" value="GERANYL DIPHOSPHATE 2-C-METHYLTRANSFERASE"/>
    <property type="match status" value="1"/>
</dbReference>
<dbReference type="EMBL" id="JAPZVP010000010">
    <property type="protein sequence ID" value="MDA1360768.1"/>
    <property type="molecule type" value="Genomic_DNA"/>
</dbReference>
<dbReference type="GO" id="GO:0032259">
    <property type="term" value="P:methylation"/>
    <property type="evidence" value="ECO:0007669"/>
    <property type="project" value="UniProtKB-KW"/>
</dbReference>
<keyword evidence="1" id="KW-0808">Transferase</keyword>
<keyword evidence="3" id="KW-0489">Methyltransferase</keyword>
<dbReference type="InterPro" id="IPR029063">
    <property type="entry name" value="SAM-dependent_MTases_sf"/>
</dbReference>
<dbReference type="Proteomes" id="UP001146067">
    <property type="component" value="Unassembled WGS sequence"/>
</dbReference>
<dbReference type="AlphaFoldDB" id="A0A9X3P8M0"/>
<evidence type="ECO:0000256" key="1">
    <source>
        <dbReference type="ARBA" id="ARBA00022679"/>
    </source>
</evidence>
<protein>
    <submittedName>
        <fullName evidence="3">Methyltransferase domain-containing protein</fullName>
    </submittedName>
</protein>
<feature type="domain" description="Methyltransferase type 11" evidence="2">
    <location>
        <begin position="74"/>
        <end position="173"/>
    </location>
</feature>
<sequence length="269" mass="29721">MEPELDVQAKRDLMYGELDLGSLSIFSGSFINYGYWGELDPAREISIEERTASQAELYRQVVAKLEPRPRDALLELGSGTGVGAARVAREFGVHVSGLDRSAAQLARAAETNDFTLKEMPDRLSFHRGSVTDIPWHDASFDGVYAVEMLQHVDDLAAVAREAHRVLKPGGRFATATFFAPDGADTVQVAGLIETVASGVDLIRPVGEFAADLTAAGFDGVTATSIGEHVWRQFDRWVAQTEYRDSWGRNWLRCYENGWVDYYLVTAERG</sequence>
<evidence type="ECO:0000259" key="2">
    <source>
        <dbReference type="Pfam" id="PF08241"/>
    </source>
</evidence>
<evidence type="ECO:0000313" key="4">
    <source>
        <dbReference type="Proteomes" id="UP001146067"/>
    </source>
</evidence>